<keyword evidence="1" id="KW-0862">Zinc</keyword>
<dbReference type="InterPro" id="IPR006572">
    <property type="entry name" value="Znf_DBF"/>
</dbReference>
<protein>
    <recommendedName>
        <fullName evidence="3">DBF4-type domain-containing protein</fullName>
    </recommendedName>
</protein>
<feature type="compositionally biased region" description="Polar residues" evidence="2">
    <location>
        <begin position="139"/>
        <end position="153"/>
    </location>
</feature>
<evidence type="ECO:0000259" key="3">
    <source>
        <dbReference type="PROSITE" id="PS51265"/>
    </source>
</evidence>
<accession>A0A9P6TZG1</accession>
<feature type="compositionally biased region" description="Basic and acidic residues" evidence="2">
    <location>
        <begin position="710"/>
        <end position="724"/>
    </location>
</feature>
<sequence length="1295" mass="142602">MADRASFPPMRAPLQESRSQNINIQRQQRQLQQHANVKNLPHTVILHKPGQENIITKTVVPLAIPPVKHIVTDPIAPNDSKDKDKDRQRTRIALQQKPLLNHNTLQGIDQRTVHQAVPIPLHKIRQSAPPAKPELSTGRGRTNATPAQISQDGAITQQKQQTTSGIIYGSQEWNQKVVSLLDQKRFYFDCVDPNTTARLTKTLKVYNASETKFFSNDVTHIVTTNPIPKKDLVPRNEVSGDKLFPSPIVPGKLSVPPPAPNAETNILVKAMGFGIQIVSLEKFLHLLRPVMVEPIAPTEDRKLQDLLHRERVYGLTTAQNDDLHRSEYHVLKGNYVLIEDTTGYYQTILSHEYPPDTRRGVPPWPKIYVQATTKTPYVHLESRSKHSKQPPTALDNKDEDVKVAKPGQDLPQESSAKCNVKEAAPMIVSGIIDSTISNVIFTSNVVSTSNAISTNSAIGKPTGIHALQNTPDRVIEQLGKRVLNSTKGQAGIVPEMKQQQFMNSADVVRTAKSSAHRALLSRKQEPLAAIDTNTFNSRLPTQSPSMAQPTQQPPVPTFKIPQHVTEEKGSQAKPVTEIAPAATPHINSREHRQYARDQSKFAQLDTLLALLQRKPKDPSRPSQSGPIVDSAAQDVQQSPSESNLPAVHVESEVSIDGSQKSSRKIDQTEPEISKESHAADDNNHMDAKQPPRMQTDKSAAQGVVSGDANTESHRSVEVPIDDKTKKRKESVVSDLPIASDDIDEEPEAQIGDEDEVSNQLSSELSRLDVAEIDGEEEKLADVQDQEPAVPSRMSPVSTIPSQTDVHHVDIAPPSSKNTWDQANSALYSRPEAQFSDRFYVSENNMTSQIPTDATQPDERFLDYSVADSQFTDPVPPIRLELPLTSVCTNGPDGPDGPDVLNVSDGPYVPEMLNPRGNGSFLKEGSSESGCDDDVALLKSPSAGRGVFIGGQGQRTFSLPISSSCEGQNSPVPTKGFKGGMSPATFKRKLESVMAEECAARAIGNDISNMPGSPGTSRSEQHSTSQVAFNDILRSRLLAPSGHQQQASQRPVPWVHAPPHGYSMALSQATSSGSTPSQVQFEPIHHVLQTTPPSHRHGQDIIHGTHSSTLVHYHGVSNYERLAAQQQNQRQQQYKAHKGAPSANAHVSSDSGHQQRHHLDYQHQFILHPFQHQHQQQQHVRAGLEHDDSHNGYVIGMGSAGPTSITSPLYYGHPPKSRSPLHSTYSGYGSDYSSPTRSPSQRKMYRTAFATMSHAEQERERCYEHYQGNQLPEPAGQKKVKSNTAFEEELHEYGED</sequence>
<feature type="region of interest" description="Disordered" evidence="2">
    <location>
        <begin position="535"/>
        <end position="554"/>
    </location>
</feature>
<feature type="region of interest" description="Disordered" evidence="2">
    <location>
        <begin position="379"/>
        <end position="399"/>
    </location>
</feature>
<dbReference type="Gene3D" id="3.40.50.10190">
    <property type="entry name" value="BRCT domain"/>
    <property type="match status" value="1"/>
</dbReference>
<name>A0A9P6TZG1_9FUNG</name>
<gene>
    <name evidence="4" type="ORF">BG011_006504</name>
</gene>
<evidence type="ECO:0000256" key="1">
    <source>
        <dbReference type="PROSITE-ProRule" id="PRU00600"/>
    </source>
</evidence>
<feature type="compositionally biased region" description="Polar residues" evidence="2">
    <location>
        <begin position="1005"/>
        <end position="1024"/>
    </location>
</feature>
<dbReference type="Pfam" id="PF08630">
    <property type="entry name" value="Dfp1_Him1_M"/>
    <property type="match status" value="1"/>
</dbReference>
<evidence type="ECO:0000313" key="5">
    <source>
        <dbReference type="Proteomes" id="UP000726737"/>
    </source>
</evidence>
<feature type="region of interest" description="Disordered" evidence="2">
    <location>
        <begin position="613"/>
        <end position="763"/>
    </location>
</feature>
<dbReference type="InterPro" id="IPR036420">
    <property type="entry name" value="BRCT_dom_sf"/>
</dbReference>
<feature type="region of interest" description="Disordered" evidence="2">
    <location>
        <begin position="1210"/>
        <end position="1240"/>
    </location>
</feature>
<feature type="region of interest" description="Disordered" evidence="2">
    <location>
        <begin position="1263"/>
        <end position="1295"/>
    </location>
</feature>
<dbReference type="EMBL" id="JAAAJA010000474">
    <property type="protein sequence ID" value="KAG0253178.1"/>
    <property type="molecule type" value="Genomic_DNA"/>
</dbReference>
<feature type="region of interest" description="Disordered" evidence="2">
    <location>
        <begin position="564"/>
        <end position="596"/>
    </location>
</feature>
<feature type="compositionally biased region" description="Acidic residues" evidence="2">
    <location>
        <begin position="740"/>
        <end position="756"/>
    </location>
</feature>
<evidence type="ECO:0000256" key="2">
    <source>
        <dbReference type="SAM" id="MobiDB-lite"/>
    </source>
</evidence>
<feature type="region of interest" description="Disordered" evidence="2">
    <location>
        <begin position="1124"/>
        <end position="1155"/>
    </location>
</feature>
<dbReference type="Proteomes" id="UP000726737">
    <property type="component" value="Unassembled WGS sequence"/>
</dbReference>
<feature type="compositionally biased region" description="Polar residues" evidence="2">
    <location>
        <begin position="633"/>
        <end position="643"/>
    </location>
</feature>
<keyword evidence="1" id="KW-0863">Zinc-finger</keyword>
<proteinExistence type="predicted"/>
<dbReference type="InterPro" id="IPR013939">
    <property type="entry name" value="Regulatory_Dfp1/Him1"/>
</dbReference>
<keyword evidence="5" id="KW-1185">Reference proteome</keyword>
<comment type="caution">
    <text evidence="4">The sequence shown here is derived from an EMBL/GenBank/DDBJ whole genome shotgun (WGS) entry which is preliminary data.</text>
</comment>
<evidence type="ECO:0000313" key="4">
    <source>
        <dbReference type="EMBL" id="KAG0253178.1"/>
    </source>
</evidence>
<feature type="domain" description="DBF4-type" evidence="3">
    <location>
        <begin position="585"/>
        <end position="614"/>
    </location>
</feature>
<reference evidence="4" key="1">
    <citation type="journal article" date="2020" name="Fungal Divers.">
        <title>Resolving the Mortierellaceae phylogeny through synthesis of multi-gene phylogenetics and phylogenomics.</title>
        <authorList>
            <person name="Vandepol N."/>
            <person name="Liber J."/>
            <person name="Desiro A."/>
            <person name="Na H."/>
            <person name="Kennedy M."/>
            <person name="Barry K."/>
            <person name="Grigoriev I.V."/>
            <person name="Miller A.N."/>
            <person name="O'Donnell K."/>
            <person name="Stajich J.E."/>
            <person name="Bonito G."/>
        </authorList>
    </citation>
    <scope>NUCLEOTIDE SEQUENCE</scope>
    <source>
        <strain evidence="4">KOD948</strain>
    </source>
</reference>
<feature type="compositionally biased region" description="Basic and acidic residues" evidence="2">
    <location>
        <begin position="587"/>
        <end position="596"/>
    </location>
</feature>
<dbReference type="GO" id="GO:0008270">
    <property type="term" value="F:zinc ion binding"/>
    <property type="evidence" value="ECO:0007669"/>
    <property type="project" value="UniProtKB-KW"/>
</dbReference>
<dbReference type="GO" id="GO:0003676">
    <property type="term" value="F:nucleic acid binding"/>
    <property type="evidence" value="ECO:0007669"/>
    <property type="project" value="InterPro"/>
</dbReference>
<feature type="non-terminal residue" evidence="4">
    <location>
        <position position="1"/>
    </location>
</feature>
<keyword evidence="1" id="KW-0479">Metal-binding</keyword>
<dbReference type="OrthoDB" id="21380at2759"/>
<feature type="compositionally biased region" description="Basic and acidic residues" evidence="2">
    <location>
        <begin position="663"/>
        <end position="689"/>
    </location>
</feature>
<feature type="compositionally biased region" description="Polar residues" evidence="2">
    <location>
        <begin position="535"/>
        <end position="550"/>
    </location>
</feature>
<organism evidence="4 5">
    <name type="scientific">Mortierella polycephala</name>
    <dbReference type="NCBI Taxonomy" id="41804"/>
    <lineage>
        <taxon>Eukaryota</taxon>
        <taxon>Fungi</taxon>
        <taxon>Fungi incertae sedis</taxon>
        <taxon>Mucoromycota</taxon>
        <taxon>Mortierellomycotina</taxon>
        <taxon>Mortierellomycetes</taxon>
        <taxon>Mortierellales</taxon>
        <taxon>Mortierellaceae</taxon>
        <taxon>Mortierella</taxon>
    </lineage>
</organism>
<feature type="compositionally biased region" description="Low complexity" evidence="2">
    <location>
        <begin position="1222"/>
        <end position="1233"/>
    </location>
</feature>
<feature type="region of interest" description="Disordered" evidence="2">
    <location>
        <begin position="126"/>
        <end position="153"/>
    </location>
</feature>
<feature type="region of interest" description="Disordered" evidence="2">
    <location>
        <begin position="1004"/>
        <end position="1024"/>
    </location>
</feature>
<dbReference type="PROSITE" id="PS51265">
    <property type="entry name" value="ZF_DBF4"/>
    <property type="match status" value="1"/>
</dbReference>
<feature type="region of interest" description="Disordered" evidence="2">
    <location>
        <begin position="777"/>
        <end position="799"/>
    </location>
</feature>